<keyword evidence="5" id="KW-1185">Reference proteome</keyword>
<evidence type="ECO:0000256" key="2">
    <source>
        <dbReference type="SAM" id="Phobius"/>
    </source>
</evidence>
<name>A0AAD6Z9U8_9AGAR</name>
<gene>
    <name evidence="4" type="ORF">DFH08DRAFT_943374</name>
</gene>
<feature type="compositionally biased region" description="Low complexity" evidence="1">
    <location>
        <begin position="179"/>
        <end position="215"/>
    </location>
</feature>
<dbReference type="Proteomes" id="UP001218218">
    <property type="component" value="Unassembled WGS sequence"/>
</dbReference>
<feature type="chain" id="PRO_5042146952" evidence="3">
    <location>
        <begin position="18"/>
        <end position="370"/>
    </location>
</feature>
<evidence type="ECO:0000256" key="3">
    <source>
        <dbReference type="SAM" id="SignalP"/>
    </source>
</evidence>
<protein>
    <submittedName>
        <fullName evidence="4">Uncharacterized protein</fullName>
    </submittedName>
</protein>
<evidence type="ECO:0000313" key="5">
    <source>
        <dbReference type="Proteomes" id="UP001218218"/>
    </source>
</evidence>
<reference evidence="4" key="1">
    <citation type="submission" date="2023-03" db="EMBL/GenBank/DDBJ databases">
        <title>Massive genome expansion in bonnet fungi (Mycena s.s.) driven by repeated elements and novel gene families across ecological guilds.</title>
        <authorList>
            <consortium name="Lawrence Berkeley National Laboratory"/>
            <person name="Harder C.B."/>
            <person name="Miyauchi S."/>
            <person name="Viragh M."/>
            <person name="Kuo A."/>
            <person name="Thoen E."/>
            <person name="Andreopoulos B."/>
            <person name="Lu D."/>
            <person name="Skrede I."/>
            <person name="Drula E."/>
            <person name="Henrissat B."/>
            <person name="Morin E."/>
            <person name="Kohler A."/>
            <person name="Barry K."/>
            <person name="LaButti K."/>
            <person name="Morin E."/>
            <person name="Salamov A."/>
            <person name="Lipzen A."/>
            <person name="Mereny Z."/>
            <person name="Hegedus B."/>
            <person name="Baldrian P."/>
            <person name="Stursova M."/>
            <person name="Weitz H."/>
            <person name="Taylor A."/>
            <person name="Grigoriev I.V."/>
            <person name="Nagy L.G."/>
            <person name="Martin F."/>
            <person name="Kauserud H."/>
        </authorList>
    </citation>
    <scope>NUCLEOTIDE SEQUENCE</scope>
    <source>
        <strain evidence="4">CBHHK002</strain>
    </source>
</reference>
<dbReference type="Gene3D" id="2.60.120.260">
    <property type="entry name" value="Galactose-binding domain-like"/>
    <property type="match status" value="1"/>
</dbReference>
<comment type="caution">
    <text evidence="4">The sequence shown here is derived from an EMBL/GenBank/DDBJ whole genome shotgun (WGS) entry which is preliminary data.</text>
</comment>
<feature type="region of interest" description="Disordered" evidence="1">
    <location>
        <begin position="179"/>
        <end position="219"/>
    </location>
</feature>
<evidence type="ECO:0000313" key="4">
    <source>
        <dbReference type="EMBL" id="KAJ7314276.1"/>
    </source>
</evidence>
<keyword evidence="2" id="KW-0812">Transmembrane</keyword>
<keyword evidence="2" id="KW-1133">Transmembrane helix</keyword>
<organism evidence="4 5">
    <name type="scientific">Mycena albidolilacea</name>
    <dbReference type="NCBI Taxonomy" id="1033008"/>
    <lineage>
        <taxon>Eukaryota</taxon>
        <taxon>Fungi</taxon>
        <taxon>Dikarya</taxon>
        <taxon>Basidiomycota</taxon>
        <taxon>Agaricomycotina</taxon>
        <taxon>Agaricomycetes</taxon>
        <taxon>Agaricomycetidae</taxon>
        <taxon>Agaricales</taxon>
        <taxon>Marasmiineae</taxon>
        <taxon>Mycenaceae</taxon>
        <taxon>Mycena</taxon>
    </lineage>
</organism>
<feature type="compositionally biased region" description="Low complexity" evidence="1">
    <location>
        <begin position="339"/>
        <end position="348"/>
    </location>
</feature>
<accession>A0AAD6Z9U8</accession>
<keyword evidence="2" id="KW-0472">Membrane</keyword>
<sequence>MLLAWYAVFRWLYFAAGSSVSNHTIDDTSPIVQYNHIGPNGALGIWVSCPSDDPVGAGVSCRVAGQNVPVFDFTKLKNGTMTVFWGTITVPFTGHSVYVFFANQDDVNCAISLDGVSVGQYKATGGASGTESQSVLGYQNTTLEDVAHTLTITTNNNAASDDSVINFDAIIYSTGGTVPAVSSSGSSTQTAASSSSTGGATGGSLPSAAPALTPARHTKSPVGPAVGGVIGGLLFLAALLFLIHRAMQLRKRAAAAAATDTTFVPITPFVLPVVEPAYPSDKTPFPPPHSELTTSDIAGTTTSPTIAADTDPTVESQHLATRLDFIEARFRQLEQLALSSNSNSNPSSTAHLNPNGHEEATSPRPPSYSA</sequence>
<dbReference type="EMBL" id="JARIHO010000068">
    <property type="protein sequence ID" value="KAJ7314276.1"/>
    <property type="molecule type" value="Genomic_DNA"/>
</dbReference>
<feature type="transmembrane region" description="Helical" evidence="2">
    <location>
        <begin position="222"/>
        <end position="243"/>
    </location>
</feature>
<evidence type="ECO:0000256" key="1">
    <source>
        <dbReference type="SAM" id="MobiDB-lite"/>
    </source>
</evidence>
<keyword evidence="3" id="KW-0732">Signal</keyword>
<feature type="signal peptide" evidence="3">
    <location>
        <begin position="1"/>
        <end position="17"/>
    </location>
</feature>
<dbReference type="AlphaFoldDB" id="A0AAD6Z9U8"/>
<proteinExistence type="predicted"/>
<feature type="region of interest" description="Disordered" evidence="1">
    <location>
        <begin position="337"/>
        <end position="370"/>
    </location>
</feature>